<keyword evidence="4 6" id="KW-1133">Transmembrane helix</keyword>
<dbReference type="AlphaFoldDB" id="M0M4F7"/>
<comment type="subcellular location">
    <subcellularLocation>
        <location evidence="1">Cell membrane</location>
        <topology evidence="1">Multi-pass membrane protein</topology>
    </subcellularLocation>
</comment>
<sequence length="185" mass="20285">MKRWPVVGVTLAVLWLFVRGVELGVDYVLGEFVIGLGIGLPIAFVFRRFYAEEFAFASTVRVLPAAIAYLALFVKELIAANLDVVYRVLSPSMPIDPDVVAIPLRVETDAAVTTIANSITLTPGTLTMDYDEEANTLYVHGITGADREGVIEPVRRWEDYALVIFDEDASPDDTPPRPRGGSRGD</sequence>
<name>M0M4F7_9EURY</name>
<dbReference type="PIRSF" id="PIRSF019239">
    <property type="entry name" value="MrpE"/>
    <property type="match status" value="1"/>
</dbReference>
<evidence type="ECO:0000256" key="5">
    <source>
        <dbReference type="ARBA" id="ARBA00023136"/>
    </source>
</evidence>
<dbReference type="PANTHER" id="PTHR34584:SF1">
    <property type="entry name" value="NA(+)_H(+) ANTIPORTER SUBUNIT E1"/>
    <property type="match status" value="1"/>
</dbReference>
<keyword evidence="5 6" id="KW-0472">Membrane</keyword>
<evidence type="ECO:0000256" key="1">
    <source>
        <dbReference type="ARBA" id="ARBA00004651"/>
    </source>
</evidence>
<proteinExistence type="predicted"/>
<dbReference type="eggNOG" id="arCOG03099">
    <property type="taxonomic scope" value="Archaea"/>
</dbReference>
<reference evidence="7 8" key="1">
    <citation type="journal article" date="2014" name="PLoS Genet.">
        <title>Phylogenetically driven sequencing of extremely halophilic archaea reveals strategies for static and dynamic osmo-response.</title>
        <authorList>
            <person name="Becker E.A."/>
            <person name="Seitzer P.M."/>
            <person name="Tritt A."/>
            <person name="Larsen D."/>
            <person name="Krusor M."/>
            <person name="Yao A.I."/>
            <person name="Wu D."/>
            <person name="Madern D."/>
            <person name="Eisen J.A."/>
            <person name="Darling A.E."/>
            <person name="Facciotti M.T."/>
        </authorList>
    </citation>
    <scope>NUCLEOTIDE SEQUENCE [LARGE SCALE GENOMIC DNA]</scope>
    <source>
        <strain evidence="7 8">100A6</strain>
    </source>
</reference>
<dbReference type="OrthoDB" id="85180at2157"/>
<feature type="transmembrane region" description="Helical" evidence="6">
    <location>
        <begin position="62"/>
        <end position="82"/>
    </location>
</feature>
<evidence type="ECO:0000256" key="2">
    <source>
        <dbReference type="ARBA" id="ARBA00022475"/>
    </source>
</evidence>
<keyword evidence="8" id="KW-1185">Reference proteome</keyword>
<dbReference type="PATRIC" id="fig|1132509.6.peg.1611"/>
<gene>
    <name evidence="7" type="ORF">C447_07103</name>
</gene>
<evidence type="ECO:0000313" key="7">
    <source>
        <dbReference type="EMBL" id="EMA39265.1"/>
    </source>
</evidence>
<dbReference type="RefSeq" id="WP_007692315.1">
    <property type="nucleotide sequence ID" value="NZ_AJRK01000094.1"/>
</dbReference>
<organism evidence="7 8">
    <name type="scientific">Halococcus hamelinensis 100A6</name>
    <dbReference type="NCBI Taxonomy" id="1132509"/>
    <lineage>
        <taxon>Archaea</taxon>
        <taxon>Methanobacteriati</taxon>
        <taxon>Methanobacteriota</taxon>
        <taxon>Stenosarchaea group</taxon>
        <taxon>Halobacteria</taxon>
        <taxon>Halobacteriales</taxon>
        <taxon>Halococcaceae</taxon>
        <taxon>Halococcus</taxon>
    </lineage>
</organism>
<comment type="caution">
    <text evidence="7">The sequence shown here is derived from an EMBL/GenBank/DDBJ whole genome shotgun (WGS) entry which is preliminary data.</text>
</comment>
<dbReference type="GO" id="GO:0005886">
    <property type="term" value="C:plasma membrane"/>
    <property type="evidence" value="ECO:0007669"/>
    <property type="project" value="UniProtKB-SubCell"/>
</dbReference>
<evidence type="ECO:0000256" key="4">
    <source>
        <dbReference type="ARBA" id="ARBA00022989"/>
    </source>
</evidence>
<dbReference type="InterPro" id="IPR002758">
    <property type="entry name" value="Cation_antiport_E"/>
</dbReference>
<keyword evidence="3 6" id="KW-0812">Transmembrane</keyword>
<feature type="transmembrane region" description="Helical" evidence="6">
    <location>
        <begin position="30"/>
        <end position="50"/>
    </location>
</feature>
<dbReference type="Pfam" id="PF01899">
    <property type="entry name" value="MNHE"/>
    <property type="match status" value="1"/>
</dbReference>
<accession>M0M4F7</accession>
<protein>
    <submittedName>
        <fullName evidence="7">Multiple resistance/pH regulation related protein E</fullName>
    </submittedName>
</protein>
<dbReference type="EMBL" id="AOMB01000020">
    <property type="protein sequence ID" value="EMA39265.1"/>
    <property type="molecule type" value="Genomic_DNA"/>
</dbReference>
<dbReference type="Proteomes" id="UP000011566">
    <property type="component" value="Unassembled WGS sequence"/>
</dbReference>
<evidence type="ECO:0000256" key="6">
    <source>
        <dbReference type="SAM" id="Phobius"/>
    </source>
</evidence>
<dbReference type="GO" id="GO:0008324">
    <property type="term" value="F:monoatomic cation transmembrane transporter activity"/>
    <property type="evidence" value="ECO:0007669"/>
    <property type="project" value="InterPro"/>
</dbReference>
<evidence type="ECO:0000313" key="8">
    <source>
        <dbReference type="Proteomes" id="UP000011566"/>
    </source>
</evidence>
<evidence type="ECO:0000256" key="3">
    <source>
        <dbReference type="ARBA" id="ARBA00022692"/>
    </source>
</evidence>
<dbReference type="PANTHER" id="PTHR34584">
    <property type="entry name" value="NA(+)/H(+) ANTIPORTER SUBUNIT E1"/>
    <property type="match status" value="1"/>
</dbReference>
<keyword evidence="2" id="KW-1003">Cell membrane</keyword>